<organism evidence="8 9">
    <name type="scientific">Massilia forsythiae</name>
    <dbReference type="NCBI Taxonomy" id="2728020"/>
    <lineage>
        <taxon>Bacteria</taxon>
        <taxon>Pseudomonadati</taxon>
        <taxon>Pseudomonadota</taxon>
        <taxon>Betaproteobacteria</taxon>
        <taxon>Burkholderiales</taxon>
        <taxon>Oxalobacteraceae</taxon>
        <taxon>Telluria group</taxon>
        <taxon>Massilia</taxon>
    </lineage>
</organism>
<dbReference type="GO" id="GO:0005576">
    <property type="term" value="C:extracellular region"/>
    <property type="evidence" value="ECO:0007669"/>
    <property type="project" value="UniProtKB-SubCell"/>
</dbReference>
<dbReference type="Gene3D" id="2.60.40.1080">
    <property type="match status" value="1"/>
</dbReference>
<dbReference type="SMART" id="SM00656">
    <property type="entry name" value="Amb_all"/>
    <property type="match status" value="1"/>
</dbReference>
<keyword evidence="3 4" id="KW-0456">Lyase</keyword>
<feature type="signal peptide" evidence="5">
    <location>
        <begin position="1"/>
        <end position="24"/>
    </location>
</feature>
<dbReference type="GO" id="GO:0030570">
    <property type="term" value="F:pectate lyase activity"/>
    <property type="evidence" value="ECO:0007669"/>
    <property type="project" value="InterPro"/>
</dbReference>
<keyword evidence="2" id="KW-0063">Aspartyl esterase</keyword>
<dbReference type="InterPro" id="IPR045032">
    <property type="entry name" value="PEL"/>
</dbReference>
<protein>
    <recommendedName>
        <fullName evidence="10">Pectate lyase</fullName>
    </recommendedName>
</protein>
<comment type="similarity">
    <text evidence="4">Belongs to the polysaccharide lyase 1 family.</text>
</comment>
<dbReference type="AlphaFoldDB" id="A0A7Z2VX94"/>
<dbReference type="SUPFAM" id="SSF51126">
    <property type="entry name" value="Pectin lyase-like"/>
    <property type="match status" value="2"/>
</dbReference>
<dbReference type="InterPro" id="IPR000070">
    <property type="entry name" value="Pectinesterase_cat"/>
</dbReference>
<keyword evidence="4" id="KW-0624">Polysaccharide degradation</keyword>
<gene>
    <name evidence="8" type="ORF">HH212_12910</name>
</gene>
<dbReference type="Gene3D" id="2.60.120.560">
    <property type="entry name" value="Exo-inulinase, domain 1"/>
    <property type="match status" value="1"/>
</dbReference>
<dbReference type="InterPro" id="IPR002022">
    <property type="entry name" value="Pec_lyase"/>
</dbReference>
<dbReference type="KEGG" id="mfy:HH212_12910"/>
<dbReference type="PANTHER" id="PTHR31683:SF18">
    <property type="entry name" value="PECTATE LYASE 21-RELATED"/>
    <property type="match status" value="1"/>
</dbReference>
<evidence type="ECO:0000259" key="7">
    <source>
        <dbReference type="SMART" id="SM00656"/>
    </source>
</evidence>
<evidence type="ECO:0000256" key="2">
    <source>
        <dbReference type="ARBA" id="ARBA00023085"/>
    </source>
</evidence>
<keyword evidence="9" id="KW-1185">Reference proteome</keyword>
<feature type="domain" description="BIG2" evidence="6">
    <location>
        <begin position="615"/>
        <end position="698"/>
    </location>
</feature>
<dbReference type="Pfam" id="PF01095">
    <property type="entry name" value="Pectinesterase"/>
    <property type="match status" value="1"/>
</dbReference>
<evidence type="ECO:0000256" key="3">
    <source>
        <dbReference type="ARBA" id="ARBA00023239"/>
    </source>
</evidence>
<dbReference type="Pfam" id="PF00544">
    <property type="entry name" value="Pectate_lyase_4"/>
    <property type="match status" value="1"/>
</dbReference>
<reference evidence="8 9" key="1">
    <citation type="submission" date="2020-04" db="EMBL/GenBank/DDBJ databases">
        <title>Genome sequencing of novel species.</title>
        <authorList>
            <person name="Heo J."/>
            <person name="Kim S.-J."/>
            <person name="Kim J.-S."/>
            <person name="Hong S.-B."/>
            <person name="Kwon S.-W."/>
        </authorList>
    </citation>
    <scope>NUCLEOTIDE SEQUENCE [LARGE SCALE GENOMIC DNA]</scope>
    <source>
        <strain evidence="8 9">GN2-R2</strain>
    </source>
</reference>
<dbReference type="GO" id="GO:0042545">
    <property type="term" value="P:cell wall modification"/>
    <property type="evidence" value="ECO:0007669"/>
    <property type="project" value="InterPro"/>
</dbReference>
<dbReference type="GO" id="GO:0000272">
    <property type="term" value="P:polysaccharide catabolic process"/>
    <property type="evidence" value="ECO:0007669"/>
    <property type="project" value="UniProtKB-KW"/>
</dbReference>
<dbReference type="GO" id="GO:0030599">
    <property type="term" value="F:pectinesterase activity"/>
    <property type="evidence" value="ECO:0007669"/>
    <property type="project" value="InterPro"/>
</dbReference>
<evidence type="ECO:0000256" key="5">
    <source>
        <dbReference type="SAM" id="SignalP"/>
    </source>
</evidence>
<dbReference type="InterPro" id="IPR003343">
    <property type="entry name" value="Big_2"/>
</dbReference>
<proteinExistence type="inferred from homology"/>
<dbReference type="RefSeq" id="WP_170202844.1">
    <property type="nucleotide sequence ID" value="NZ_CP051685.1"/>
</dbReference>
<evidence type="ECO:0000259" key="6">
    <source>
        <dbReference type="SMART" id="SM00635"/>
    </source>
</evidence>
<evidence type="ECO:0000313" key="9">
    <source>
        <dbReference type="Proteomes" id="UP000502415"/>
    </source>
</evidence>
<dbReference type="Proteomes" id="UP000502415">
    <property type="component" value="Chromosome"/>
</dbReference>
<name>A0A7Z2VX94_9BURK</name>
<keyword evidence="4" id="KW-0964">Secreted</keyword>
<accession>A0A7Z2VX94</accession>
<sequence>MRQLHLKASLRAAALLSACLGSFATTGAVHGASVDAARATAPLDGWASQGGGTVAGANAVTEQIYTVANRAQLLAAIANGGVAPKIIKLVGTVDMTEGKPYTSTADQSARGAIRLKSNTTLIGDGANAGLVNGHMILSGVSQVIVRNLKIVNPCDVEPVFDPADGATGNWNAAYDAIAITGSDHIWIDHNSFTDAPVTDNYLPVENGHVKQCHDGAVDVTNASDYVTLSYNVFGEHDKNNLIGSSSSATADEGKLRVTFSNNVFRDVQSRAPRVRFGQVHLFNNYYAGSKSAAVYKNSYSVGPGTGAKVLSNANVFEIAGAASCDAIVKNPGDATAGAFKDSGSLLNGAALGVCSLPSTASWTPPYAFTARPAALVKANALAQAGGGKLTTAITGTGKIVVDTGPVLNCPQDGTTSGLYFCDDFQNGGTSKWNLLPVSGPNGAFGVVAEAAGSDSKVLQYTAASTGGVLALVKPDAFTGVPSGDYYLEARIRPMTNSTTGNKQLYIIARYVDQNNWYGAGLNVQSSTTSTQVEIAKMLAGSLSRPKQVKSPIAMDAQFYTVRFEMIGSTLSVYLDGKNLGSVTDTSFAQRGLIGLYTANKSFQIDDVRVGDPRQKPVQLTLDPSIVSYSAEAGDAPTTIAVTAAASDGSADSFTVTSSNPNVVSATASGNTVTLTPLANGSASIVFASGSDPTLTRTIAATVNAQFVQPTQTYPLQGVSAPAAQAGSVNVDSALKLTFDNPPALGASGSIRIFRKADDALVDVIKPTGESDAIGYAGQALVRRVNTTPVRIDGNTATIALHSNKLAYGTEYYVAIADGVFTGAKLGGLPFVGIGKLGGWSFTTKASAPTGTTLTVDDDGDADFRTVQGALNHAMQKVAKATPVTVNVRNGAYDELLYLNGKDNVTIKGESRDGVVIRYTNNESLNSGTGSSQSPAIAGSPAGGRAIMLVEAADMLVLDNLSMRNTTVRSAAISGQAETVYFNSDTRMVAKNASFYSEQDTLNLKGWAWFYNTLVAGNVDFIWGSSHAALFENSEIRSVGDSASATSGGYVLQARVPVASDPGYVFLNDKLTHGAGPGPNHGDVPAGATYLARSPGGTATWDNVVFINNKMDSHIAAAGWAGLGVNGQPAPNPVVANADAGWREYGSTDLSGAPLNLGARVGGYTLTDAEAARFSTRAKVFAGYGNGAGWNPQP</sequence>
<keyword evidence="5" id="KW-0732">Signal</keyword>
<dbReference type="Gene3D" id="2.160.20.10">
    <property type="entry name" value="Single-stranded right-handed beta-helix, Pectin lyase-like"/>
    <property type="match status" value="2"/>
</dbReference>
<keyword evidence="4" id="KW-0119">Carbohydrate metabolism</keyword>
<feature type="domain" description="Pectate lyase" evidence="7">
    <location>
        <begin position="60"/>
        <end position="322"/>
    </location>
</feature>
<dbReference type="InterPro" id="IPR012334">
    <property type="entry name" value="Pectin_lyas_fold"/>
</dbReference>
<dbReference type="SMART" id="SM00635">
    <property type="entry name" value="BID_2"/>
    <property type="match status" value="1"/>
</dbReference>
<comment type="subcellular location">
    <subcellularLocation>
        <location evidence="4">Secreted</location>
    </subcellularLocation>
</comment>
<evidence type="ECO:0000256" key="4">
    <source>
        <dbReference type="RuleBase" id="RU361173"/>
    </source>
</evidence>
<evidence type="ECO:0000256" key="1">
    <source>
        <dbReference type="ARBA" id="ARBA00022801"/>
    </source>
</evidence>
<dbReference type="PANTHER" id="PTHR31683">
    <property type="entry name" value="PECTATE LYASE 18-RELATED"/>
    <property type="match status" value="1"/>
</dbReference>
<feature type="chain" id="PRO_5030620328" description="Pectate lyase" evidence="5">
    <location>
        <begin position="25"/>
        <end position="1193"/>
    </location>
</feature>
<evidence type="ECO:0008006" key="10">
    <source>
        <dbReference type="Google" id="ProtNLM"/>
    </source>
</evidence>
<evidence type="ECO:0000313" key="8">
    <source>
        <dbReference type="EMBL" id="QJE00813.1"/>
    </source>
</evidence>
<dbReference type="EMBL" id="CP051685">
    <property type="protein sequence ID" value="QJE00813.1"/>
    <property type="molecule type" value="Genomic_DNA"/>
</dbReference>
<dbReference type="InterPro" id="IPR011050">
    <property type="entry name" value="Pectin_lyase_fold/virulence"/>
</dbReference>
<keyword evidence="1" id="KW-0378">Hydrolase</keyword>